<evidence type="ECO:0000259" key="13">
    <source>
        <dbReference type="Pfam" id="PF05173"/>
    </source>
</evidence>
<keyword evidence="6" id="KW-0520">NAD</keyword>
<evidence type="ECO:0000256" key="5">
    <source>
        <dbReference type="ARBA" id="ARBA00023002"/>
    </source>
</evidence>
<dbReference type="SUPFAM" id="SSF51735">
    <property type="entry name" value="NAD(P)-binding Rossmann-fold domains"/>
    <property type="match status" value="1"/>
</dbReference>
<dbReference type="PANTHER" id="PTHR20836:SF0">
    <property type="entry name" value="4-HYDROXY-TETRAHYDRODIPICOLINATE REDUCTASE 1, CHLOROPLASTIC-RELATED"/>
    <property type="match status" value="1"/>
</dbReference>
<protein>
    <recommendedName>
        <fullName evidence="9">4-hydroxy-tetrahydrodipicolinate reductase</fullName>
        <ecNumber evidence="9">1.17.1.8</ecNumber>
    </recommendedName>
</protein>
<proteinExistence type="inferred from homology"/>
<keyword evidence="5 14" id="KW-0560">Oxidoreductase</keyword>
<evidence type="ECO:0000256" key="9">
    <source>
        <dbReference type="ARBA" id="ARBA00038983"/>
    </source>
</evidence>
<evidence type="ECO:0000313" key="14">
    <source>
        <dbReference type="EMBL" id="TEB04410.1"/>
    </source>
</evidence>
<dbReference type="RefSeq" id="WP_205079559.1">
    <property type="nucleotide sequence ID" value="NZ_QFGA01000004.1"/>
</dbReference>
<dbReference type="Pfam" id="PF01113">
    <property type="entry name" value="DapB_N"/>
    <property type="match status" value="1"/>
</dbReference>
<dbReference type="InterPro" id="IPR000846">
    <property type="entry name" value="DapB_N"/>
</dbReference>
<evidence type="ECO:0000313" key="15">
    <source>
        <dbReference type="Proteomes" id="UP000298324"/>
    </source>
</evidence>
<comment type="pathway">
    <text evidence="8">Amino-acid biosynthesis; L-lysine biosynthesis via DAP pathway; (S)-tetrahydrodipicolinate from L-aspartate: step 4/4.</text>
</comment>
<dbReference type="EMBL" id="QFGA01000004">
    <property type="protein sequence ID" value="TEB04410.1"/>
    <property type="molecule type" value="Genomic_DNA"/>
</dbReference>
<dbReference type="InterPro" id="IPR022663">
    <property type="entry name" value="DapB_C"/>
</dbReference>
<name>A0A4Y7R709_9FIRM</name>
<keyword evidence="7" id="KW-0457">Lysine biosynthesis</keyword>
<comment type="catalytic activity">
    <reaction evidence="11">
        <text>(S)-2,3,4,5-tetrahydrodipicolinate + NAD(+) + H2O = (2S,4S)-4-hydroxy-2,3,4,5-tetrahydrodipicolinate + NADH + H(+)</text>
        <dbReference type="Rhea" id="RHEA:35323"/>
        <dbReference type="ChEBI" id="CHEBI:15377"/>
        <dbReference type="ChEBI" id="CHEBI:15378"/>
        <dbReference type="ChEBI" id="CHEBI:16845"/>
        <dbReference type="ChEBI" id="CHEBI:57540"/>
        <dbReference type="ChEBI" id="CHEBI:57945"/>
        <dbReference type="ChEBI" id="CHEBI:67139"/>
        <dbReference type="EC" id="1.17.1.8"/>
    </reaction>
</comment>
<dbReference type="Proteomes" id="UP000298324">
    <property type="component" value="Unassembled WGS sequence"/>
</dbReference>
<evidence type="ECO:0000256" key="1">
    <source>
        <dbReference type="ARBA" id="ARBA00006642"/>
    </source>
</evidence>
<comment type="caution">
    <text evidence="14">The sequence shown here is derived from an EMBL/GenBank/DDBJ whole genome shotgun (WGS) entry which is preliminary data.</text>
</comment>
<organism evidence="14 15">
    <name type="scientific">Pelotomaculum schinkii</name>
    <dbReference type="NCBI Taxonomy" id="78350"/>
    <lineage>
        <taxon>Bacteria</taxon>
        <taxon>Bacillati</taxon>
        <taxon>Bacillota</taxon>
        <taxon>Clostridia</taxon>
        <taxon>Eubacteriales</taxon>
        <taxon>Desulfotomaculaceae</taxon>
        <taxon>Pelotomaculum</taxon>
    </lineage>
</organism>
<accession>A0A4Y7R709</accession>
<evidence type="ECO:0000259" key="12">
    <source>
        <dbReference type="Pfam" id="PF01113"/>
    </source>
</evidence>
<dbReference type="SUPFAM" id="SSF55347">
    <property type="entry name" value="Glyceraldehyde-3-phosphate dehydrogenase-like, C-terminal domain"/>
    <property type="match status" value="1"/>
</dbReference>
<dbReference type="Pfam" id="PF05173">
    <property type="entry name" value="DapB_C"/>
    <property type="match status" value="1"/>
</dbReference>
<dbReference type="Gene3D" id="3.40.50.720">
    <property type="entry name" value="NAD(P)-binding Rossmann-like Domain"/>
    <property type="match status" value="1"/>
</dbReference>
<feature type="domain" description="Dihydrodipicolinate reductase C-terminal" evidence="13">
    <location>
        <begin position="132"/>
        <end position="242"/>
    </location>
</feature>
<evidence type="ECO:0000256" key="2">
    <source>
        <dbReference type="ARBA" id="ARBA00022605"/>
    </source>
</evidence>
<dbReference type="InterPro" id="IPR036291">
    <property type="entry name" value="NAD(P)-bd_dom_sf"/>
</dbReference>
<reference evidence="14 15" key="1">
    <citation type="journal article" date="2018" name="Environ. Microbiol.">
        <title>Novel energy conservation strategies and behaviour of Pelotomaculum schinkii driving syntrophic propionate catabolism.</title>
        <authorList>
            <person name="Hidalgo-Ahumada C.A.P."/>
            <person name="Nobu M.K."/>
            <person name="Narihiro T."/>
            <person name="Tamaki H."/>
            <person name="Liu W.T."/>
            <person name="Kamagata Y."/>
            <person name="Stams A.J.M."/>
            <person name="Imachi H."/>
            <person name="Sousa D.Z."/>
        </authorList>
    </citation>
    <scope>NUCLEOTIDE SEQUENCE [LARGE SCALE GENOMIC DNA]</scope>
    <source>
        <strain evidence="14 15">HH</strain>
    </source>
</reference>
<sequence>MKITIGMFGFGRTGSVVAKEIIKDEICELSWVLRKSTAMEGKYASRLLGFDHNEGMIYSIEDIDSEAFYQDNHVDVIIDFSSASAIENYEQAAQYGTRIVSAISKYDRFHLEQLKALGKQTAVLYSPNITLGINFLIEASKVLQRIAPHADIEIIEEHFRDKRDVSGTALRIAEDLGLDKRQHVNSIRVGGIVGKHEVIFGLPNQTIRIVHESLNRAAFGQGAIYAAKWLMGKDKGIYTMEEAVALNFVNNTHVFEVDE</sequence>
<dbReference type="AlphaFoldDB" id="A0A4Y7R709"/>
<evidence type="ECO:0000256" key="10">
    <source>
        <dbReference type="ARBA" id="ARBA00049080"/>
    </source>
</evidence>
<evidence type="ECO:0000256" key="6">
    <source>
        <dbReference type="ARBA" id="ARBA00023027"/>
    </source>
</evidence>
<evidence type="ECO:0000256" key="8">
    <source>
        <dbReference type="ARBA" id="ARBA00037922"/>
    </source>
</evidence>
<feature type="domain" description="Dihydrodipicolinate reductase N-terminal" evidence="12">
    <location>
        <begin position="4"/>
        <end position="128"/>
    </location>
</feature>
<evidence type="ECO:0000256" key="11">
    <source>
        <dbReference type="ARBA" id="ARBA00049396"/>
    </source>
</evidence>
<dbReference type="PANTHER" id="PTHR20836">
    <property type="entry name" value="DIHYDRODIPICOLINATE REDUCTASE"/>
    <property type="match status" value="1"/>
</dbReference>
<dbReference type="InterPro" id="IPR023940">
    <property type="entry name" value="DHDPR_bac"/>
</dbReference>
<dbReference type="PIRSF" id="PIRSF000161">
    <property type="entry name" value="DHPR"/>
    <property type="match status" value="1"/>
</dbReference>
<keyword evidence="15" id="KW-1185">Reference proteome</keyword>
<keyword evidence="2" id="KW-0028">Amino-acid biosynthesis</keyword>
<comment type="similarity">
    <text evidence="1">Belongs to the DapB family.</text>
</comment>
<evidence type="ECO:0000256" key="4">
    <source>
        <dbReference type="ARBA" id="ARBA00022915"/>
    </source>
</evidence>
<evidence type="ECO:0000256" key="7">
    <source>
        <dbReference type="ARBA" id="ARBA00023154"/>
    </source>
</evidence>
<dbReference type="GO" id="GO:0019877">
    <property type="term" value="P:diaminopimelate biosynthetic process"/>
    <property type="evidence" value="ECO:0007669"/>
    <property type="project" value="UniProtKB-KW"/>
</dbReference>
<dbReference type="EC" id="1.17.1.8" evidence="9"/>
<dbReference type="GO" id="GO:0008839">
    <property type="term" value="F:4-hydroxy-tetrahydrodipicolinate reductase"/>
    <property type="evidence" value="ECO:0007669"/>
    <property type="project" value="UniProtKB-EC"/>
</dbReference>
<dbReference type="Gene3D" id="3.30.360.10">
    <property type="entry name" value="Dihydrodipicolinate Reductase, domain 2"/>
    <property type="match status" value="1"/>
</dbReference>
<comment type="catalytic activity">
    <reaction evidence="10">
        <text>(S)-2,3,4,5-tetrahydrodipicolinate + NADP(+) + H2O = (2S,4S)-4-hydroxy-2,3,4,5-tetrahydrodipicolinate + NADPH + H(+)</text>
        <dbReference type="Rhea" id="RHEA:35331"/>
        <dbReference type="ChEBI" id="CHEBI:15377"/>
        <dbReference type="ChEBI" id="CHEBI:15378"/>
        <dbReference type="ChEBI" id="CHEBI:16845"/>
        <dbReference type="ChEBI" id="CHEBI:57783"/>
        <dbReference type="ChEBI" id="CHEBI:58349"/>
        <dbReference type="ChEBI" id="CHEBI:67139"/>
        <dbReference type="EC" id="1.17.1.8"/>
    </reaction>
</comment>
<dbReference type="GO" id="GO:0009089">
    <property type="term" value="P:lysine biosynthetic process via diaminopimelate"/>
    <property type="evidence" value="ECO:0007669"/>
    <property type="project" value="InterPro"/>
</dbReference>
<dbReference type="GO" id="GO:0005829">
    <property type="term" value="C:cytosol"/>
    <property type="evidence" value="ECO:0007669"/>
    <property type="project" value="TreeGrafter"/>
</dbReference>
<keyword evidence="3" id="KW-0521">NADP</keyword>
<gene>
    <name evidence="14" type="primary">dapB_2</name>
    <name evidence="14" type="ORF">Psch_04137</name>
</gene>
<evidence type="ECO:0000256" key="3">
    <source>
        <dbReference type="ARBA" id="ARBA00022857"/>
    </source>
</evidence>
<keyword evidence="4" id="KW-0220">Diaminopimelate biosynthesis</keyword>